<dbReference type="GO" id="GO:0015031">
    <property type="term" value="P:protein transport"/>
    <property type="evidence" value="ECO:0007669"/>
    <property type="project" value="UniProtKB-KW"/>
</dbReference>
<keyword evidence="7" id="KW-0813">Transport</keyword>
<comment type="caution">
    <text evidence="8">The sequence shown here is derived from an EMBL/GenBank/DDBJ whole genome shotgun (WGS) entry which is preliminary data.</text>
</comment>
<dbReference type="AlphaFoldDB" id="A3VB43"/>
<dbReference type="RefSeq" id="WP_008333347.1">
    <property type="nucleotide sequence ID" value="NZ_CH902578.1"/>
</dbReference>
<keyword evidence="7" id="KW-0653">Protein transport</keyword>
<organism evidence="8 9">
    <name type="scientific">Maritimibacter alkaliphilus HTCC2654</name>
    <dbReference type="NCBI Taxonomy" id="314271"/>
    <lineage>
        <taxon>Bacteria</taxon>
        <taxon>Pseudomonadati</taxon>
        <taxon>Pseudomonadota</taxon>
        <taxon>Alphaproteobacteria</taxon>
        <taxon>Rhodobacterales</taxon>
        <taxon>Roseobacteraceae</taxon>
        <taxon>Maritimibacter</taxon>
    </lineage>
</organism>
<dbReference type="EMBL" id="AAMT01000002">
    <property type="protein sequence ID" value="EAQ14150.1"/>
    <property type="molecule type" value="Genomic_DNA"/>
</dbReference>
<dbReference type="OrthoDB" id="5456447at2"/>
<keyword evidence="3" id="KW-1003">Cell membrane</keyword>
<dbReference type="HOGENOM" id="CLU_085305_3_5_5"/>
<gene>
    <name evidence="8" type="ORF">RB2654_15811</name>
</gene>
<dbReference type="PANTHER" id="PTHR30558:SF3">
    <property type="entry name" value="BIOPOLYMER TRANSPORT PROTEIN EXBD-RELATED"/>
    <property type="match status" value="1"/>
</dbReference>
<dbReference type="Proteomes" id="UP000002931">
    <property type="component" value="Unassembled WGS sequence"/>
</dbReference>
<dbReference type="GO" id="GO:0005886">
    <property type="term" value="C:plasma membrane"/>
    <property type="evidence" value="ECO:0007669"/>
    <property type="project" value="UniProtKB-SubCell"/>
</dbReference>
<evidence type="ECO:0000256" key="1">
    <source>
        <dbReference type="ARBA" id="ARBA00004162"/>
    </source>
</evidence>
<dbReference type="PANTHER" id="PTHR30558">
    <property type="entry name" value="EXBD MEMBRANE COMPONENT OF PMF-DRIVEN MACROMOLECULE IMPORT SYSTEM"/>
    <property type="match status" value="1"/>
</dbReference>
<evidence type="ECO:0000256" key="2">
    <source>
        <dbReference type="ARBA" id="ARBA00005811"/>
    </source>
</evidence>
<evidence type="ECO:0000256" key="4">
    <source>
        <dbReference type="ARBA" id="ARBA00022692"/>
    </source>
</evidence>
<dbReference type="GO" id="GO:0043805">
    <property type="term" value="F:indolepyruvate ferredoxin oxidoreductase activity"/>
    <property type="evidence" value="ECO:0007669"/>
    <property type="project" value="UniProtKB-EC"/>
</dbReference>
<sequence length="128" mass="13721">MTTLSLPAPRRSRRPSLTPMIDVVFLLLVFFMLASRFGAEGAIAISGATGADGSYDGPPRLVDVLPEGVLLNGSDIREETLATQLRKLMQNPGDTIVLRARDGAQVQRVVDVMQVLSDAGYPALVLVD</sequence>
<dbReference type="Gene3D" id="3.30.420.270">
    <property type="match status" value="1"/>
</dbReference>
<dbReference type="GO" id="GO:0022857">
    <property type="term" value="F:transmembrane transporter activity"/>
    <property type="evidence" value="ECO:0007669"/>
    <property type="project" value="InterPro"/>
</dbReference>
<keyword evidence="4 7" id="KW-0812">Transmembrane</keyword>
<evidence type="ECO:0000256" key="6">
    <source>
        <dbReference type="ARBA" id="ARBA00023136"/>
    </source>
</evidence>
<accession>A3VB43</accession>
<reference evidence="8 9" key="1">
    <citation type="journal article" date="2010" name="J. Bacteriol.">
        <title>Genome sequences of Pelagibaca bermudensis HTCC2601T and Maritimibacter alkaliphilus HTCC2654T, the type strains of two marine Roseobacter genera.</title>
        <authorList>
            <person name="Thrash J.C."/>
            <person name="Cho J.C."/>
            <person name="Ferriera S."/>
            <person name="Johnson J."/>
            <person name="Vergin K.L."/>
            <person name="Giovannoni S.J."/>
        </authorList>
    </citation>
    <scope>NUCLEOTIDE SEQUENCE [LARGE SCALE GENOMIC DNA]</scope>
    <source>
        <strain evidence="8 9">HTCC2654</strain>
    </source>
</reference>
<dbReference type="InterPro" id="IPR003400">
    <property type="entry name" value="ExbD"/>
</dbReference>
<comment type="subcellular location">
    <subcellularLocation>
        <location evidence="1">Cell membrane</location>
        <topology evidence="1">Single-pass membrane protein</topology>
    </subcellularLocation>
    <subcellularLocation>
        <location evidence="7">Cell membrane</location>
        <topology evidence="7">Single-pass type II membrane protein</topology>
    </subcellularLocation>
</comment>
<proteinExistence type="inferred from homology"/>
<dbReference type="eggNOG" id="COG0848">
    <property type="taxonomic scope" value="Bacteria"/>
</dbReference>
<dbReference type="Pfam" id="PF02472">
    <property type="entry name" value="ExbD"/>
    <property type="match status" value="1"/>
</dbReference>
<dbReference type="EC" id="1.2.7.8" evidence="8"/>
<name>A3VB43_9RHOB</name>
<evidence type="ECO:0000256" key="7">
    <source>
        <dbReference type="RuleBase" id="RU003879"/>
    </source>
</evidence>
<comment type="similarity">
    <text evidence="2 7">Belongs to the ExbD/TolR family.</text>
</comment>
<keyword evidence="8" id="KW-0670">Pyruvate</keyword>
<keyword evidence="9" id="KW-1185">Reference proteome</keyword>
<keyword evidence="6" id="KW-0472">Membrane</keyword>
<dbReference type="STRING" id="314271.RB2654_15811"/>
<evidence type="ECO:0000313" key="9">
    <source>
        <dbReference type="Proteomes" id="UP000002931"/>
    </source>
</evidence>
<keyword evidence="8" id="KW-0560">Oxidoreductase</keyword>
<evidence type="ECO:0000256" key="3">
    <source>
        <dbReference type="ARBA" id="ARBA00022475"/>
    </source>
</evidence>
<evidence type="ECO:0000256" key="5">
    <source>
        <dbReference type="ARBA" id="ARBA00022989"/>
    </source>
</evidence>
<protein>
    <submittedName>
        <fullName evidence="8">Indolepyruvate ferredoxin oxidoreductase</fullName>
        <ecNumber evidence="8">1.2.7.8</ecNumber>
    </submittedName>
</protein>
<evidence type="ECO:0000313" key="8">
    <source>
        <dbReference type="EMBL" id="EAQ14150.1"/>
    </source>
</evidence>
<keyword evidence="5" id="KW-1133">Transmembrane helix</keyword>